<organism evidence="1 2">
    <name type="scientific">Lithospermum erythrorhizon</name>
    <name type="common">Purple gromwell</name>
    <name type="synonym">Lithospermum officinale var. erythrorhizon</name>
    <dbReference type="NCBI Taxonomy" id="34254"/>
    <lineage>
        <taxon>Eukaryota</taxon>
        <taxon>Viridiplantae</taxon>
        <taxon>Streptophyta</taxon>
        <taxon>Embryophyta</taxon>
        <taxon>Tracheophyta</taxon>
        <taxon>Spermatophyta</taxon>
        <taxon>Magnoliopsida</taxon>
        <taxon>eudicotyledons</taxon>
        <taxon>Gunneridae</taxon>
        <taxon>Pentapetalae</taxon>
        <taxon>asterids</taxon>
        <taxon>lamiids</taxon>
        <taxon>Boraginales</taxon>
        <taxon>Boraginaceae</taxon>
        <taxon>Boraginoideae</taxon>
        <taxon>Lithospermeae</taxon>
        <taxon>Lithospermum</taxon>
    </lineage>
</organism>
<name>A0AAV3R3R9_LITER</name>
<sequence length="83" mass="9664">MCAGWYTLTERANMEQGIRHKRPIELTSGNPLTSGRSWLSTGVRSFVIFGWQWNRLRRTGETIKEEIAGQQVLLHRNTYMVKL</sequence>
<evidence type="ECO:0000313" key="1">
    <source>
        <dbReference type="EMBL" id="GAA0170505.1"/>
    </source>
</evidence>
<protein>
    <submittedName>
        <fullName evidence="1">Uncharacterized protein</fullName>
    </submittedName>
</protein>
<dbReference type="EMBL" id="BAABME010007272">
    <property type="protein sequence ID" value="GAA0170505.1"/>
    <property type="molecule type" value="Genomic_DNA"/>
</dbReference>
<gene>
    <name evidence="1" type="ORF">LIER_24746</name>
</gene>
<reference evidence="1 2" key="1">
    <citation type="submission" date="2024-01" db="EMBL/GenBank/DDBJ databases">
        <title>The complete chloroplast genome sequence of Lithospermum erythrorhizon: insights into the phylogenetic relationship among Boraginaceae species and the maternal lineages of purple gromwells.</title>
        <authorList>
            <person name="Okada T."/>
            <person name="Watanabe K."/>
        </authorList>
    </citation>
    <scope>NUCLEOTIDE SEQUENCE [LARGE SCALE GENOMIC DNA]</scope>
</reference>
<proteinExistence type="predicted"/>
<dbReference type="Proteomes" id="UP001454036">
    <property type="component" value="Unassembled WGS sequence"/>
</dbReference>
<evidence type="ECO:0000313" key="2">
    <source>
        <dbReference type="Proteomes" id="UP001454036"/>
    </source>
</evidence>
<keyword evidence="2" id="KW-1185">Reference proteome</keyword>
<comment type="caution">
    <text evidence="1">The sequence shown here is derived from an EMBL/GenBank/DDBJ whole genome shotgun (WGS) entry which is preliminary data.</text>
</comment>
<dbReference type="AlphaFoldDB" id="A0AAV3R3R9"/>
<accession>A0AAV3R3R9</accession>